<evidence type="ECO:0000313" key="4">
    <source>
        <dbReference type="Proteomes" id="UP001519363"/>
    </source>
</evidence>
<organism evidence="3 4">
    <name type="scientific">Crossiella equi</name>
    <dbReference type="NCBI Taxonomy" id="130796"/>
    <lineage>
        <taxon>Bacteria</taxon>
        <taxon>Bacillati</taxon>
        <taxon>Actinomycetota</taxon>
        <taxon>Actinomycetes</taxon>
        <taxon>Pseudonocardiales</taxon>
        <taxon>Pseudonocardiaceae</taxon>
        <taxon>Crossiella</taxon>
    </lineage>
</organism>
<accession>A0ABS5ABA0</accession>
<gene>
    <name evidence="3" type="ORF">JOF53_002434</name>
</gene>
<feature type="compositionally biased region" description="Low complexity" evidence="1">
    <location>
        <begin position="346"/>
        <end position="360"/>
    </location>
</feature>
<proteinExistence type="predicted"/>
<keyword evidence="4" id="KW-1185">Reference proteome</keyword>
<feature type="region of interest" description="Disordered" evidence="1">
    <location>
        <begin position="340"/>
        <end position="360"/>
    </location>
</feature>
<dbReference type="InterPro" id="IPR047794">
    <property type="entry name" value="C45_proenzyme-like"/>
</dbReference>
<evidence type="ECO:0000313" key="3">
    <source>
        <dbReference type="EMBL" id="MBP2473562.1"/>
    </source>
</evidence>
<dbReference type="Gene3D" id="3.60.60.10">
    <property type="entry name" value="Penicillin V Acylase, Chain A"/>
    <property type="match status" value="1"/>
</dbReference>
<feature type="domain" description="Peptidase C45 hydrolase" evidence="2">
    <location>
        <begin position="120"/>
        <end position="324"/>
    </location>
</feature>
<dbReference type="PANTHER" id="PTHR34180">
    <property type="entry name" value="PEPTIDASE C45"/>
    <property type="match status" value="1"/>
</dbReference>
<dbReference type="InterPro" id="IPR005079">
    <property type="entry name" value="Peptidase_C45_hydrolase"/>
</dbReference>
<dbReference type="NCBIfam" id="NF040521">
    <property type="entry name" value="C45_proenzyme"/>
    <property type="match status" value="1"/>
</dbReference>
<dbReference type="Proteomes" id="UP001519363">
    <property type="component" value="Unassembled WGS sequence"/>
</dbReference>
<dbReference type="EMBL" id="JAGIOO010000001">
    <property type="protein sequence ID" value="MBP2473562.1"/>
    <property type="molecule type" value="Genomic_DNA"/>
</dbReference>
<dbReference type="RefSeq" id="WP_086786455.1">
    <property type="nucleotide sequence ID" value="NZ_JAGIOO010000001.1"/>
</dbReference>
<sequence>MPVTVVDRWMAGMRCSTLRGPRQEVFAALGEHFRAEIGQAVHALPEWPALDRYARTDEGLVRLSRVSALTRTRLPGEYAELAALAEGAALSERTLLLVNLRGDLPPPATGAGCSDLGLRGRVLGHNEDGGIGLAGGLVLLTLDLTDDVPVLALWYPGFLPSNAFVVNAHGLVFGVDHLPLREPGFGPGRHFAARAAQRSATLDEAVAALCALPSAGGFAYNLAELGSGRIAHVEAAAGQHAVAEDELLWHTNHLRGLSLPEAVSSSSRERAKVLEGLVPPPEAGVDWVLDVLTSRHPRGVFRDGEAGESATLCSCAVDLAAHELTLVPRGGERLTLSLRRWPPEPRSATPAGPGRPAAGR</sequence>
<comment type="caution">
    <text evidence="3">The sequence shown here is derived from an EMBL/GenBank/DDBJ whole genome shotgun (WGS) entry which is preliminary data.</text>
</comment>
<dbReference type="PANTHER" id="PTHR34180:SF1">
    <property type="entry name" value="BETA-ALANYL-DOPAMINE_CARCININE HYDROLASE"/>
    <property type="match status" value="1"/>
</dbReference>
<name>A0ABS5ABA0_9PSEU</name>
<protein>
    <recommendedName>
        <fullName evidence="2">Peptidase C45 hydrolase domain-containing protein</fullName>
    </recommendedName>
</protein>
<dbReference type="InterPro" id="IPR047801">
    <property type="entry name" value="Peptidase_C45"/>
</dbReference>
<dbReference type="Pfam" id="PF03417">
    <property type="entry name" value="AAT"/>
    <property type="match status" value="1"/>
</dbReference>
<evidence type="ECO:0000259" key="2">
    <source>
        <dbReference type="Pfam" id="PF03417"/>
    </source>
</evidence>
<reference evidence="3 4" key="1">
    <citation type="submission" date="2021-03" db="EMBL/GenBank/DDBJ databases">
        <title>Sequencing the genomes of 1000 actinobacteria strains.</title>
        <authorList>
            <person name="Klenk H.-P."/>
        </authorList>
    </citation>
    <scope>NUCLEOTIDE SEQUENCE [LARGE SCALE GENOMIC DNA]</scope>
    <source>
        <strain evidence="3 4">DSM 44580</strain>
    </source>
</reference>
<evidence type="ECO:0000256" key="1">
    <source>
        <dbReference type="SAM" id="MobiDB-lite"/>
    </source>
</evidence>